<evidence type="ECO:0000256" key="1">
    <source>
        <dbReference type="SAM" id="Phobius"/>
    </source>
</evidence>
<reference evidence="3" key="1">
    <citation type="journal article" date="2019" name="Int. J. Syst. Evol. Microbiol.">
        <title>The Global Catalogue of Microorganisms (GCM) 10K type strain sequencing project: providing services to taxonomists for standard genome sequencing and annotation.</title>
        <authorList>
            <consortium name="The Broad Institute Genomics Platform"/>
            <consortium name="The Broad Institute Genome Sequencing Center for Infectious Disease"/>
            <person name="Wu L."/>
            <person name="Ma J."/>
        </authorList>
    </citation>
    <scope>NUCLEOTIDE SEQUENCE [LARGE SCALE GENOMIC DNA]</scope>
    <source>
        <strain evidence="3">CGMCC 4.7643</strain>
    </source>
</reference>
<evidence type="ECO:0000313" key="3">
    <source>
        <dbReference type="Proteomes" id="UP001597419"/>
    </source>
</evidence>
<proteinExistence type="predicted"/>
<evidence type="ECO:0008006" key="4">
    <source>
        <dbReference type="Google" id="ProtNLM"/>
    </source>
</evidence>
<feature type="transmembrane region" description="Helical" evidence="1">
    <location>
        <begin position="206"/>
        <end position="228"/>
    </location>
</feature>
<name>A0ABW5GIA4_9PSEU</name>
<feature type="transmembrane region" description="Helical" evidence="1">
    <location>
        <begin position="240"/>
        <end position="262"/>
    </location>
</feature>
<evidence type="ECO:0000313" key="2">
    <source>
        <dbReference type="EMBL" id="MFD2460574.1"/>
    </source>
</evidence>
<protein>
    <recommendedName>
        <fullName evidence="4">SMODS and SLOG-associating 2TM effector domain-containing protein</fullName>
    </recommendedName>
</protein>
<keyword evidence="3" id="KW-1185">Reference proteome</keyword>
<keyword evidence="1" id="KW-0472">Membrane</keyword>
<keyword evidence="1" id="KW-1133">Transmembrane helix</keyword>
<dbReference type="EMBL" id="JBHUKU010000009">
    <property type="protein sequence ID" value="MFD2460574.1"/>
    <property type="molecule type" value="Genomic_DNA"/>
</dbReference>
<feature type="transmembrane region" description="Helical" evidence="1">
    <location>
        <begin position="123"/>
        <end position="144"/>
    </location>
</feature>
<gene>
    <name evidence="2" type="ORF">ACFSYJ_18340</name>
</gene>
<dbReference type="RefSeq" id="WP_345393753.1">
    <property type="nucleotide sequence ID" value="NZ_BAABHG010000006.1"/>
</dbReference>
<comment type="caution">
    <text evidence="2">The sequence shown here is derived from an EMBL/GenBank/DDBJ whole genome shotgun (WGS) entry which is preliminary data.</text>
</comment>
<sequence length="361" mass="38256">MTPLLTSRRRTDQTAAWQREADAVTLPRLDNAAACPRPGHVGTTYTQHQYQALADEQDALWAAEGERNARPHQAQAAAHTPAAAATEFLLQESENQVRQAHADHQHAVRTLLQHVKRSSGAKLRYWVGLPVLWLGDTGGVWSAAVINGDIVYIALLLALASGVAGICSGLVGAELRSIRLARARQREPEHLTDDERRYQQLFAGPGGGMGIVALTGLVSIAVVGFIAIGVGTLRASTDGSAAGTTFGLLAAATALASGLLGYSATDDVADLLDTLAKRVRYAEARHLELASSEAMQQRARALVTANSLSDEHALRGQAAAHHMDSLSWRIQVRNPAVLGHGFPAGEQGGVIGRRPRRGGAA</sequence>
<accession>A0ABW5GIA4</accession>
<organism evidence="2 3">
    <name type="scientific">Amycolatopsis samaneae</name>
    <dbReference type="NCBI Taxonomy" id="664691"/>
    <lineage>
        <taxon>Bacteria</taxon>
        <taxon>Bacillati</taxon>
        <taxon>Actinomycetota</taxon>
        <taxon>Actinomycetes</taxon>
        <taxon>Pseudonocardiales</taxon>
        <taxon>Pseudonocardiaceae</taxon>
        <taxon>Amycolatopsis</taxon>
    </lineage>
</organism>
<dbReference type="Proteomes" id="UP001597419">
    <property type="component" value="Unassembled WGS sequence"/>
</dbReference>
<keyword evidence="1" id="KW-0812">Transmembrane</keyword>
<feature type="transmembrane region" description="Helical" evidence="1">
    <location>
        <begin position="150"/>
        <end position="173"/>
    </location>
</feature>